<dbReference type="RefSeq" id="WP_244266963.1">
    <property type="nucleotide sequence ID" value="NZ_PVXL01000044.1"/>
</dbReference>
<comment type="similarity">
    <text evidence="2">Belongs to the monovalent cation:proton antiporter 2 (CPA2) transporter (TC 2.A.37) family.</text>
</comment>
<dbReference type="Pfam" id="PF00999">
    <property type="entry name" value="Na_H_Exchanger"/>
    <property type="match status" value="1"/>
</dbReference>
<feature type="transmembrane region" description="Helical" evidence="11">
    <location>
        <begin position="314"/>
        <end position="333"/>
    </location>
</feature>
<dbReference type="InterPro" id="IPR006153">
    <property type="entry name" value="Cation/H_exchanger_TM"/>
</dbReference>
<dbReference type="InterPro" id="IPR038770">
    <property type="entry name" value="Na+/solute_symporter_sf"/>
</dbReference>
<feature type="transmembrane region" description="Helical" evidence="11">
    <location>
        <begin position="12"/>
        <end position="39"/>
    </location>
</feature>
<evidence type="ECO:0000256" key="5">
    <source>
        <dbReference type="ARBA" id="ARBA00022692"/>
    </source>
</evidence>
<feature type="transmembrane region" description="Helical" evidence="11">
    <location>
        <begin position="83"/>
        <end position="106"/>
    </location>
</feature>
<evidence type="ECO:0000256" key="3">
    <source>
        <dbReference type="ARBA" id="ARBA00022448"/>
    </source>
</evidence>
<keyword evidence="9 11" id="KW-0472">Membrane</keyword>
<gene>
    <name evidence="13" type="ORF">MOST_16720</name>
</gene>
<keyword evidence="14" id="KW-1185">Reference proteome</keyword>
<evidence type="ECO:0000256" key="2">
    <source>
        <dbReference type="ARBA" id="ARBA00005551"/>
    </source>
</evidence>
<feature type="transmembrane region" description="Helical" evidence="11">
    <location>
        <begin position="171"/>
        <end position="194"/>
    </location>
</feature>
<proteinExistence type="inferred from homology"/>
<evidence type="ECO:0000256" key="9">
    <source>
        <dbReference type="ARBA" id="ARBA00023136"/>
    </source>
</evidence>
<comment type="subcellular location">
    <subcellularLocation>
        <location evidence="1">Membrane</location>
        <topology evidence="1">Multi-pass membrane protein</topology>
    </subcellularLocation>
</comment>
<keyword evidence="10" id="KW-0739">Sodium transport</keyword>
<evidence type="ECO:0000313" key="14">
    <source>
        <dbReference type="Proteomes" id="UP000239430"/>
    </source>
</evidence>
<evidence type="ECO:0000256" key="11">
    <source>
        <dbReference type="SAM" id="Phobius"/>
    </source>
</evidence>
<dbReference type="GO" id="GO:1902600">
    <property type="term" value="P:proton transmembrane transport"/>
    <property type="evidence" value="ECO:0007669"/>
    <property type="project" value="InterPro"/>
</dbReference>
<feature type="transmembrane region" description="Helical" evidence="11">
    <location>
        <begin position="256"/>
        <end position="277"/>
    </location>
</feature>
<sequence length="392" mass="42714">MENMWLVASEWLGLALVGGLLAGWTGISISLMEIAVGVIGGNFLGLHTTPWVDFLAGVGSILLTFLAGAEVDPEVLRTKFKESVSIGVIAFLLPFAGALLYAYYALHWTLQAAEIAGIALSTTSVAVVYAVMVETGLNESEIGKIILAACFVNDLGTVVALGILFANFNGWMLLFAIVMAIVLAFIPRFTRWYVARYGNRVSQLEVKYFFFLLFFLGGLASMANSEAVLPAYLIGLAVAGFFLQEKNLALRMRTMAFAFLTPFYFLKAGLFVSLPAVVASAGIIIIALLVKIITKFIGVWPATRFFKFEPREGMYTTLLMSTGLTFGTISSLFGLNHGYISQAQYTILVTVVILSAVVPTMIAQAFFRPDLVPAPKQEKRRHVLIPQKEEGN</sequence>
<dbReference type="PANTHER" id="PTHR43562">
    <property type="entry name" value="NAPA-TYPE SODIUM/HYDROGEN ANTIPORTER"/>
    <property type="match status" value="1"/>
</dbReference>
<dbReference type="GO" id="GO:0006814">
    <property type="term" value="P:sodium ion transport"/>
    <property type="evidence" value="ECO:0007669"/>
    <property type="project" value="UniProtKB-KW"/>
</dbReference>
<reference evidence="13 14" key="1">
    <citation type="submission" date="2018-03" db="EMBL/GenBank/DDBJ databases">
        <title>Genome sequence of Moorella stamsii DSM 26217.</title>
        <authorList>
            <person name="Poehlein A."/>
            <person name="Daniel R."/>
        </authorList>
    </citation>
    <scope>NUCLEOTIDE SEQUENCE [LARGE SCALE GENOMIC DNA]</scope>
    <source>
        <strain evidence="14">DSM 26217</strain>
    </source>
</reference>
<feature type="transmembrane region" description="Helical" evidence="11">
    <location>
        <begin position="51"/>
        <end position="71"/>
    </location>
</feature>
<keyword evidence="7" id="KW-0915">Sodium</keyword>
<feature type="transmembrane region" description="Helical" evidence="11">
    <location>
        <begin position="145"/>
        <end position="165"/>
    </location>
</feature>
<comment type="caution">
    <text evidence="13">The sequence shown here is derived from an EMBL/GenBank/DDBJ whole genome shotgun (WGS) entry which is preliminary data.</text>
</comment>
<keyword evidence="8" id="KW-0406">Ion transport</keyword>
<dbReference type="GO" id="GO:0016020">
    <property type="term" value="C:membrane"/>
    <property type="evidence" value="ECO:0007669"/>
    <property type="project" value="UniProtKB-SubCell"/>
</dbReference>
<feature type="domain" description="Cation/H+ exchanger transmembrane" evidence="12">
    <location>
        <begin position="14"/>
        <end position="363"/>
    </location>
</feature>
<evidence type="ECO:0000256" key="6">
    <source>
        <dbReference type="ARBA" id="ARBA00022989"/>
    </source>
</evidence>
<dbReference type="AlphaFoldDB" id="A0A9X7J3S4"/>
<feature type="transmembrane region" description="Helical" evidence="11">
    <location>
        <begin position="112"/>
        <end position="133"/>
    </location>
</feature>
<feature type="transmembrane region" description="Helical" evidence="11">
    <location>
        <begin position="345"/>
        <end position="367"/>
    </location>
</feature>
<evidence type="ECO:0000259" key="12">
    <source>
        <dbReference type="Pfam" id="PF00999"/>
    </source>
</evidence>
<keyword evidence="6 11" id="KW-1133">Transmembrane helix</keyword>
<evidence type="ECO:0000256" key="4">
    <source>
        <dbReference type="ARBA" id="ARBA00022449"/>
    </source>
</evidence>
<dbReference type="Proteomes" id="UP000239430">
    <property type="component" value="Unassembled WGS sequence"/>
</dbReference>
<dbReference type="PANTHER" id="PTHR43562:SF3">
    <property type="entry name" value="SODIUM ION_PROTON EXCHANGER (EUROFUNG)"/>
    <property type="match status" value="1"/>
</dbReference>
<keyword evidence="4" id="KW-0050">Antiport</keyword>
<name>A0A9X7J3S4_9FIRM</name>
<evidence type="ECO:0000256" key="10">
    <source>
        <dbReference type="ARBA" id="ARBA00023201"/>
    </source>
</evidence>
<dbReference type="GO" id="GO:0015297">
    <property type="term" value="F:antiporter activity"/>
    <property type="evidence" value="ECO:0007669"/>
    <property type="project" value="UniProtKB-KW"/>
</dbReference>
<evidence type="ECO:0000256" key="8">
    <source>
        <dbReference type="ARBA" id="ARBA00023065"/>
    </source>
</evidence>
<dbReference type="EMBL" id="PVXL01000044">
    <property type="protein sequence ID" value="PRR72778.1"/>
    <property type="molecule type" value="Genomic_DNA"/>
</dbReference>
<keyword evidence="3" id="KW-0813">Transport</keyword>
<accession>A0A9X7J3S4</accession>
<keyword evidence="5 11" id="KW-0812">Transmembrane</keyword>
<feature type="transmembrane region" description="Helical" evidence="11">
    <location>
        <begin position="206"/>
        <end position="223"/>
    </location>
</feature>
<feature type="transmembrane region" description="Helical" evidence="11">
    <location>
        <begin position="283"/>
        <end position="302"/>
    </location>
</feature>
<evidence type="ECO:0000256" key="1">
    <source>
        <dbReference type="ARBA" id="ARBA00004141"/>
    </source>
</evidence>
<organism evidence="13 14">
    <name type="scientific">Neomoorella stamsii</name>
    <dbReference type="NCBI Taxonomy" id="1266720"/>
    <lineage>
        <taxon>Bacteria</taxon>
        <taxon>Bacillati</taxon>
        <taxon>Bacillota</taxon>
        <taxon>Clostridia</taxon>
        <taxon>Neomoorellales</taxon>
        <taxon>Neomoorellaceae</taxon>
        <taxon>Neomoorella</taxon>
    </lineage>
</organism>
<dbReference type="Gene3D" id="1.20.1530.20">
    <property type="match status" value="1"/>
</dbReference>
<evidence type="ECO:0000256" key="7">
    <source>
        <dbReference type="ARBA" id="ARBA00023053"/>
    </source>
</evidence>
<evidence type="ECO:0000313" key="13">
    <source>
        <dbReference type="EMBL" id="PRR72778.1"/>
    </source>
</evidence>
<protein>
    <submittedName>
        <fullName evidence="13">Glutathione-regulated potassium-efflux system protein KefB</fullName>
    </submittedName>
</protein>